<dbReference type="Proteomes" id="UP000243723">
    <property type="component" value="Unassembled WGS sequence"/>
</dbReference>
<accession>A0A2P7Z7K0</accession>
<dbReference type="GO" id="GO:0006412">
    <property type="term" value="P:translation"/>
    <property type="evidence" value="ECO:0007669"/>
    <property type="project" value="InterPro"/>
</dbReference>
<feature type="region of interest" description="Disordered" evidence="4">
    <location>
        <begin position="29"/>
        <end position="49"/>
    </location>
</feature>
<protein>
    <recommendedName>
        <fullName evidence="5">Ribosomal protein L9 domain-containing protein</fullName>
    </recommendedName>
</protein>
<keyword evidence="3" id="KW-0687">Ribonucleoprotein</keyword>
<dbReference type="SUPFAM" id="SSF55658">
    <property type="entry name" value="L9 N-domain-like"/>
    <property type="match status" value="1"/>
</dbReference>
<feature type="domain" description="Ribosomal protein L9" evidence="5">
    <location>
        <begin position="54"/>
        <end position="94"/>
    </location>
</feature>
<evidence type="ECO:0000259" key="5">
    <source>
        <dbReference type="Pfam" id="PF01281"/>
    </source>
</evidence>
<dbReference type="EMBL" id="NHZQ01000289">
    <property type="protein sequence ID" value="PSK44194.1"/>
    <property type="molecule type" value="Genomic_DNA"/>
</dbReference>
<dbReference type="Pfam" id="PF01281">
    <property type="entry name" value="Ribosomal_L9_N"/>
    <property type="match status" value="1"/>
</dbReference>
<evidence type="ECO:0000256" key="1">
    <source>
        <dbReference type="ARBA" id="ARBA00010605"/>
    </source>
</evidence>
<evidence type="ECO:0000313" key="7">
    <source>
        <dbReference type="Proteomes" id="UP000243723"/>
    </source>
</evidence>
<evidence type="ECO:0000256" key="2">
    <source>
        <dbReference type="ARBA" id="ARBA00022980"/>
    </source>
</evidence>
<organism evidence="6 7">
    <name type="scientific">Elsinoe australis</name>
    <dbReference type="NCBI Taxonomy" id="40998"/>
    <lineage>
        <taxon>Eukaryota</taxon>
        <taxon>Fungi</taxon>
        <taxon>Dikarya</taxon>
        <taxon>Ascomycota</taxon>
        <taxon>Pezizomycotina</taxon>
        <taxon>Dothideomycetes</taxon>
        <taxon>Dothideomycetidae</taxon>
        <taxon>Myriangiales</taxon>
        <taxon>Elsinoaceae</taxon>
        <taxon>Elsinoe</taxon>
    </lineage>
</organism>
<keyword evidence="7" id="KW-1185">Reference proteome</keyword>
<sequence>MSLLAPSIRAPTCSGCARRFLSPFIASPAQPSTQQTRFKSSKKRSTKGPDHIIVRLNRDVPSYGRRGAYVSVSAGSMRNTWFRNSTASYITAAEHRDLTARNAPVGRDILFMADQLQEKRGMSKRRQAQIDAAVRAGGQITGIVEEQVEEDGAKAKDKSMGGDVVRVVPTRALELLGVLVPGRLDFRRQARAEGKGIFGSVSTGDVVEMVRVAMGENEEASRVVVGEEDVRFVDVKGEDGKLGETDRVKSLGQCRVEIRVKGAEGAVSRPVRVLPAEEQQETREAVAI</sequence>
<gene>
    <name evidence="6" type="ORF">B9Z65_174</name>
</gene>
<evidence type="ECO:0000256" key="3">
    <source>
        <dbReference type="ARBA" id="ARBA00023274"/>
    </source>
</evidence>
<dbReference type="GO" id="GO:0005840">
    <property type="term" value="C:ribosome"/>
    <property type="evidence" value="ECO:0007669"/>
    <property type="project" value="UniProtKB-KW"/>
</dbReference>
<dbReference type="InterPro" id="IPR009027">
    <property type="entry name" value="Ribosomal_bL9/RNase_H1_N"/>
</dbReference>
<reference evidence="6 7" key="1">
    <citation type="submission" date="2017-05" db="EMBL/GenBank/DDBJ databases">
        <title>Draft genome sequence of Elsinoe australis.</title>
        <authorList>
            <person name="Cheng Q."/>
        </authorList>
    </citation>
    <scope>NUCLEOTIDE SEQUENCE [LARGE SCALE GENOMIC DNA]</scope>
    <source>
        <strain evidence="6 7">NL1</strain>
    </source>
</reference>
<dbReference type="GO" id="GO:1990904">
    <property type="term" value="C:ribonucleoprotein complex"/>
    <property type="evidence" value="ECO:0007669"/>
    <property type="project" value="UniProtKB-KW"/>
</dbReference>
<dbReference type="OrthoDB" id="5555409at2759"/>
<dbReference type="AlphaFoldDB" id="A0A2P7Z7K0"/>
<evidence type="ECO:0000256" key="4">
    <source>
        <dbReference type="SAM" id="MobiDB-lite"/>
    </source>
</evidence>
<proteinExistence type="inferred from homology"/>
<keyword evidence="2" id="KW-0689">Ribosomal protein</keyword>
<dbReference type="InterPro" id="IPR020070">
    <property type="entry name" value="Ribosomal_bL9_N"/>
</dbReference>
<dbReference type="GO" id="GO:0003735">
    <property type="term" value="F:structural constituent of ribosome"/>
    <property type="evidence" value="ECO:0007669"/>
    <property type="project" value="InterPro"/>
</dbReference>
<dbReference type="InterPro" id="IPR036935">
    <property type="entry name" value="Ribosomal_bL9_N_sf"/>
</dbReference>
<dbReference type="Gene3D" id="3.40.5.10">
    <property type="entry name" value="Ribosomal protein L9, N-terminal domain"/>
    <property type="match status" value="1"/>
</dbReference>
<comment type="similarity">
    <text evidence="1">Belongs to the bacterial ribosomal protein bL9 family.</text>
</comment>
<dbReference type="PANTHER" id="PTHR21368">
    <property type="entry name" value="50S RIBOSOMAL PROTEIN L9"/>
    <property type="match status" value="1"/>
</dbReference>
<evidence type="ECO:0000313" key="6">
    <source>
        <dbReference type="EMBL" id="PSK44194.1"/>
    </source>
</evidence>
<dbReference type="STRING" id="40998.A0A2P7Z7K0"/>
<comment type="caution">
    <text evidence="6">The sequence shown here is derived from an EMBL/GenBank/DDBJ whole genome shotgun (WGS) entry which is preliminary data.</text>
</comment>
<dbReference type="InterPro" id="IPR000244">
    <property type="entry name" value="Ribosomal_bL9"/>
</dbReference>
<name>A0A2P7Z7K0_9PEZI</name>